<comment type="caution">
    <text evidence="12">The sequence shown here is derived from an EMBL/GenBank/DDBJ whole genome shotgun (WGS) entry which is preliminary data.</text>
</comment>
<keyword evidence="5" id="KW-0547">Nucleotide-binding</keyword>
<dbReference type="Gene3D" id="3.40.50.10330">
    <property type="entry name" value="Probable inorganic polyphosphate/atp-NAD kinase, domain 1"/>
    <property type="match status" value="1"/>
</dbReference>
<evidence type="ECO:0000256" key="8">
    <source>
        <dbReference type="ARBA" id="ARBA00023098"/>
    </source>
</evidence>
<protein>
    <submittedName>
        <fullName evidence="12">Diacylglycerol kinase family protein</fullName>
    </submittedName>
</protein>
<dbReference type="PANTHER" id="PTHR12358">
    <property type="entry name" value="SPHINGOSINE KINASE"/>
    <property type="match status" value="1"/>
</dbReference>
<evidence type="ECO:0000256" key="1">
    <source>
        <dbReference type="ARBA" id="ARBA00001946"/>
    </source>
</evidence>
<keyword evidence="10" id="KW-1208">Phospholipid metabolism</keyword>
<dbReference type="Pfam" id="PF00781">
    <property type="entry name" value="DAGK_cat"/>
    <property type="match status" value="1"/>
</dbReference>
<comment type="similarity">
    <text evidence="2">Belongs to the diacylglycerol/lipid kinase family.</text>
</comment>
<evidence type="ECO:0000313" key="12">
    <source>
        <dbReference type="EMBL" id="MEL3973246.1"/>
    </source>
</evidence>
<dbReference type="Gene3D" id="2.60.200.40">
    <property type="match status" value="1"/>
</dbReference>
<dbReference type="InterPro" id="IPR005218">
    <property type="entry name" value="Diacylglycerol/lipid_kinase"/>
</dbReference>
<keyword evidence="9" id="KW-0594">Phospholipid biosynthesis</keyword>
<comment type="cofactor">
    <cofactor evidence="1">
        <name>Mg(2+)</name>
        <dbReference type="ChEBI" id="CHEBI:18420"/>
    </cofactor>
</comment>
<evidence type="ECO:0000313" key="13">
    <source>
        <dbReference type="Proteomes" id="UP001389717"/>
    </source>
</evidence>
<sequence>MKTIFIVNPSARNDHSISSWRRFQKNITIPHMLYITEHPDDVKGIVGELVRNHPHETLYIIGVGGDGTMNSIITGTAGFENIAIGYMPGGSGNDFARGFHWPANQNEAYNLIKETASSQEPISLDAGLFSIGEGPKRYFVNNIGVGFDALIAKKANASLLKKKLNRWSLGKLIYPILLCRETLSFTPFQMTIEADGATQTLDRVWFITISNQPYFGGGMKIAPEACPNDGELDLTIVSGLSKWKLLFLFISVFFGKHTELKEVHTLRGRSITIRSGEGVPVHADGDFTGVIDGDRELYIKVLPDSWKMLNRSRWQKC</sequence>
<evidence type="ECO:0000256" key="2">
    <source>
        <dbReference type="ARBA" id="ARBA00005983"/>
    </source>
</evidence>
<dbReference type="SUPFAM" id="SSF111331">
    <property type="entry name" value="NAD kinase/diacylglycerol kinase-like"/>
    <property type="match status" value="1"/>
</dbReference>
<dbReference type="PANTHER" id="PTHR12358:SF54">
    <property type="entry name" value="SPHINGOSINE KINASE RELATED PROTEIN"/>
    <property type="match status" value="1"/>
</dbReference>
<evidence type="ECO:0000256" key="5">
    <source>
        <dbReference type="ARBA" id="ARBA00022741"/>
    </source>
</evidence>
<evidence type="ECO:0000256" key="10">
    <source>
        <dbReference type="ARBA" id="ARBA00023264"/>
    </source>
</evidence>
<dbReference type="InterPro" id="IPR045540">
    <property type="entry name" value="YegS/DAGK_C"/>
</dbReference>
<feature type="domain" description="DAGKc" evidence="11">
    <location>
        <begin position="1"/>
        <end position="133"/>
    </location>
</feature>
<dbReference type="InterPro" id="IPR017438">
    <property type="entry name" value="ATP-NAD_kinase_N"/>
</dbReference>
<dbReference type="GO" id="GO:0016301">
    <property type="term" value="F:kinase activity"/>
    <property type="evidence" value="ECO:0007669"/>
    <property type="project" value="UniProtKB-KW"/>
</dbReference>
<dbReference type="PROSITE" id="PS50146">
    <property type="entry name" value="DAGK"/>
    <property type="match status" value="1"/>
</dbReference>
<dbReference type="NCBIfam" id="TIGR00147">
    <property type="entry name" value="YegS/Rv2252/BmrU family lipid kinase"/>
    <property type="match status" value="1"/>
</dbReference>
<keyword evidence="4" id="KW-0808">Transferase</keyword>
<dbReference type="Proteomes" id="UP001389717">
    <property type="component" value="Unassembled WGS sequence"/>
</dbReference>
<keyword evidence="3" id="KW-0444">Lipid biosynthesis</keyword>
<keyword evidence="8" id="KW-0443">Lipid metabolism</keyword>
<organism evidence="12 13">
    <name type="scientific">Rossellomorea oryzaecorticis</name>
    <dbReference type="NCBI Taxonomy" id="1396505"/>
    <lineage>
        <taxon>Bacteria</taxon>
        <taxon>Bacillati</taxon>
        <taxon>Bacillota</taxon>
        <taxon>Bacilli</taxon>
        <taxon>Bacillales</taxon>
        <taxon>Bacillaceae</taxon>
        <taxon>Rossellomorea</taxon>
    </lineage>
</organism>
<name>A0ABU9KAW2_9BACI</name>
<accession>A0ABU9KAW2</accession>
<evidence type="ECO:0000256" key="7">
    <source>
        <dbReference type="ARBA" id="ARBA00022840"/>
    </source>
</evidence>
<dbReference type="InterPro" id="IPR050187">
    <property type="entry name" value="Lipid_Phosphate_FormReg"/>
</dbReference>
<keyword evidence="13" id="KW-1185">Reference proteome</keyword>
<evidence type="ECO:0000256" key="6">
    <source>
        <dbReference type="ARBA" id="ARBA00022777"/>
    </source>
</evidence>
<reference evidence="12 13" key="1">
    <citation type="submission" date="2024-04" db="EMBL/GenBank/DDBJ databases">
        <title>Bacillus oryzaecorticis sp. nov., a moderately halophilic bacterium isolated from rice husks.</title>
        <authorList>
            <person name="Zhu H.-S."/>
        </authorList>
    </citation>
    <scope>NUCLEOTIDE SEQUENCE [LARGE SCALE GENOMIC DNA]</scope>
    <source>
        <strain evidence="12 13">ZC255</strain>
    </source>
</reference>
<gene>
    <name evidence="12" type="ORF">AAEO50_13240</name>
</gene>
<dbReference type="InterPro" id="IPR016064">
    <property type="entry name" value="NAD/diacylglycerol_kinase_sf"/>
</dbReference>
<dbReference type="EMBL" id="JBBYAF010000025">
    <property type="protein sequence ID" value="MEL3973246.1"/>
    <property type="molecule type" value="Genomic_DNA"/>
</dbReference>
<dbReference type="RefSeq" id="WP_341984384.1">
    <property type="nucleotide sequence ID" value="NZ_JBBYAF010000025.1"/>
</dbReference>
<evidence type="ECO:0000256" key="3">
    <source>
        <dbReference type="ARBA" id="ARBA00022516"/>
    </source>
</evidence>
<dbReference type="InterPro" id="IPR001206">
    <property type="entry name" value="Diacylglycerol_kinase_cat_dom"/>
</dbReference>
<evidence type="ECO:0000259" key="11">
    <source>
        <dbReference type="PROSITE" id="PS50146"/>
    </source>
</evidence>
<dbReference type="Pfam" id="PF19279">
    <property type="entry name" value="YegS_C"/>
    <property type="match status" value="1"/>
</dbReference>
<keyword evidence="6 12" id="KW-0418">Kinase</keyword>
<keyword evidence="7" id="KW-0067">ATP-binding</keyword>
<evidence type="ECO:0000256" key="4">
    <source>
        <dbReference type="ARBA" id="ARBA00022679"/>
    </source>
</evidence>
<evidence type="ECO:0000256" key="9">
    <source>
        <dbReference type="ARBA" id="ARBA00023209"/>
    </source>
</evidence>
<proteinExistence type="inferred from homology"/>